<comment type="caution">
    <text evidence="2">The sequence shown here is derived from an EMBL/GenBank/DDBJ whole genome shotgun (WGS) entry which is preliminary data.</text>
</comment>
<reference evidence="2" key="1">
    <citation type="submission" date="2020-03" db="EMBL/GenBank/DDBJ databases">
        <authorList>
            <person name="He L."/>
        </authorList>
    </citation>
    <scope>NUCLEOTIDE SEQUENCE</scope>
    <source>
        <strain evidence="2">CkLH20</strain>
    </source>
</reference>
<protein>
    <submittedName>
        <fullName evidence="2">Uncharacterized protein</fullName>
    </submittedName>
</protein>
<evidence type="ECO:0000313" key="3">
    <source>
        <dbReference type="Proteomes" id="UP000781932"/>
    </source>
</evidence>
<accession>A0A9P6HZA1</accession>
<gene>
    <name evidence="2" type="ORF">CkaCkLH20_10533</name>
</gene>
<sequence>MDDIQIFSYTPRPKPKPKPLRATPEGKVGPASLSYDIFLNIVDFLVADAARWTSQSAVWKLDYNHAAATKLVIQEKVIAFTKPEKSPHQMDRYHDTLLPSQLNRQTRVMVGKVFPRIAMVDEHGNEMLLKAWINPANDFFILDNHSSSAQGMHLMQAIMLPTPQGDILTASIRRISISSGSALHKFDADAVKILATLPNLEEMSMCMGEFFPDFGQRIVHNGIRAIDPKTYVELAKWAQKHGAAFASVYGALKKRGIRFVAGILESTDPWLEILHTAKGIRIRHLMANCSCCKADKLY</sequence>
<evidence type="ECO:0000313" key="2">
    <source>
        <dbReference type="EMBL" id="KAF9871901.1"/>
    </source>
</evidence>
<proteinExistence type="predicted"/>
<evidence type="ECO:0000256" key="1">
    <source>
        <dbReference type="SAM" id="MobiDB-lite"/>
    </source>
</evidence>
<keyword evidence="3" id="KW-1185">Reference proteome</keyword>
<reference evidence="2" key="2">
    <citation type="submission" date="2020-11" db="EMBL/GenBank/DDBJ databases">
        <title>Whole genome sequencing of Colletotrichum sp.</title>
        <authorList>
            <person name="Li H."/>
        </authorList>
    </citation>
    <scope>NUCLEOTIDE SEQUENCE</scope>
    <source>
        <strain evidence="2">CkLH20</strain>
    </source>
</reference>
<dbReference type="RefSeq" id="XP_038741362.1">
    <property type="nucleotide sequence ID" value="XM_038893247.1"/>
</dbReference>
<feature type="region of interest" description="Disordered" evidence="1">
    <location>
        <begin position="1"/>
        <end position="26"/>
    </location>
</feature>
<dbReference type="EMBL" id="JAATWM020000041">
    <property type="protein sequence ID" value="KAF9871901.1"/>
    <property type="molecule type" value="Genomic_DNA"/>
</dbReference>
<dbReference type="GeneID" id="62166321"/>
<dbReference type="AlphaFoldDB" id="A0A9P6HZA1"/>
<name>A0A9P6HZA1_9PEZI</name>
<dbReference type="OrthoDB" id="4820270at2759"/>
<organism evidence="2 3">
    <name type="scientific">Colletotrichum karsti</name>
    <dbReference type="NCBI Taxonomy" id="1095194"/>
    <lineage>
        <taxon>Eukaryota</taxon>
        <taxon>Fungi</taxon>
        <taxon>Dikarya</taxon>
        <taxon>Ascomycota</taxon>
        <taxon>Pezizomycotina</taxon>
        <taxon>Sordariomycetes</taxon>
        <taxon>Hypocreomycetidae</taxon>
        <taxon>Glomerellales</taxon>
        <taxon>Glomerellaceae</taxon>
        <taxon>Colletotrichum</taxon>
        <taxon>Colletotrichum boninense species complex</taxon>
    </lineage>
</organism>
<dbReference type="Proteomes" id="UP000781932">
    <property type="component" value="Unassembled WGS sequence"/>
</dbReference>